<evidence type="ECO:0000256" key="1">
    <source>
        <dbReference type="ARBA" id="ARBA00001957"/>
    </source>
</evidence>
<evidence type="ECO:0000259" key="7">
    <source>
        <dbReference type="PROSITE" id="PS50075"/>
    </source>
</evidence>
<dbReference type="RefSeq" id="WP_216471150.1">
    <property type="nucleotide sequence ID" value="NZ_JAHLQI010000008.1"/>
</dbReference>
<dbReference type="InterPro" id="IPR001031">
    <property type="entry name" value="Thioesterase"/>
</dbReference>
<dbReference type="InterPro" id="IPR009081">
    <property type="entry name" value="PP-bd_ACP"/>
</dbReference>
<sequence length="1266" mass="143260">MKMFCLVHAGGFAMRYDAMADMMAKKSNDGITLIPLEYAGRGKKYGQPFYSTFDELMHSMSEEIAGMLGPSEPYCLFGHSMGAYAAIETAYQMQKVHHNAPVMTILSGAASPYVAAKQEVGMSNEEMIAYLRDIGGTEENVLKNRIFETELLPILQADLDTLRTYRFAHEGELLPSYLVATYGQEDPAYRIGQVEDWKTVVGKDVVMQTFPGDHFYFEKDLDSYTNFLCEQYRKALAAYAEKTGGYPLTDIQRSYLLGRNAAFSSGGISTHVYFEFQNHVDIHRYETALNKAIRRHPMLHTVIYPGGYQRELNPIPSYQIPTYNMSGASEQEKKALILQRRQELSHKIFAVGTWPMFAVEAIRLSETETYLFYSFDLMIADGSSLRLLLRECMEYYRNPEATEDALPMSFRDYVLKSEVKKSKKKYTGDRQYWEQRLERIAPPPDLPYAATDSDKPQFERLTWNMSKSCWEHLQAQFGKRQITASNFFLTAYAAVLGHYAPGKDFCLNVTLTNRTSFAGKLLRTLGDFTSLLLLEIPAGKENESFWDKAQQVQAQFLKDYQHRAFDGVLVEQEIGRVRGEQALYPVVFTSMIGMRYTEDFDQYLGTVQYSVSQTPQVYLDFQLMETEDGLMLTWDYLVHKFDRRQITEMFAMFRALVEQLAEGEQEVPYLRPVSEALMQQIARYNATQADLPVKPMHVLFRQAAARFPDRPAVTDETGTLTYVQLDRMSDALAAALQRDGVKKGTLVAVEGWRRKETVVQLMAVLKAGAAYVPIDPSYPQERKDDIVRQGNITHYLREWKPAESTAAREPVELDGSEMAYIIFTSGSTGNPKGVVITHHEASNTLLSINRRFGVDETDKVLGISSMCFDLSVYDIFGTLAAGAELVMVPDLHDILHMAQLVQRHHITLWNSVPAIMQLLMDVTGGKNLASLRTILLSGDWISPTLAREIREKLPHAALYSLGGATEGAIWSIYYPVHTVGEHSRIPYGYPLDNQQCYVLDANGRICPWNVIGEIVIGGDGVAEGYLNQPEITARQFKQHPTLGRIYHTGDFGRYCPEGWIEILGRMDGQVKVNGFRIEKGEIESVLGQLPFVKQAVAEPVELRGRKQLAAFIVGEHELREDEWKQLRQEAKNRLTAYMVPTFYVPVDDIPLTANGKIDRKQLQTLFLAYNVQSKTQPETEMQKTVFALFQKNLGYDDFGMDDSFLQIGMDSVSILKITSDLSKTFGMDVSFERVMNCTNIKTLAEMIEDMGGTCSENLLGTDAKAV</sequence>
<dbReference type="EMBL" id="JAHLQI010000008">
    <property type="protein sequence ID" value="MBU5491422.1"/>
    <property type="molecule type" value="Genomic_DNA"/>
</dbReference>
<dbReference type="InterPro" id="IPR006162">
    <property type="entry name" value="Ppantetheine_attach_site"/>
</dbReference>
<dbReference type="InterPro" id="IPR001242">
    <property type="entry name" value="Condensation_dom"/>
</dbReference>
<accession>A0ABS6EW65</accession>
<dbReference type="PROSITE" id="PS00455">
    <property type="entry name" value="AMP_BINDING"/>
    <property type="match status" value="1"/>
</dbReference>
<evidence type="ECO:0000256" key="6">
    <source>
        <dbReference type="ARBA" id="ARBA00023194"/>
    </source>
</evidence>
<dbReference type="InterPro" id="IPR020845">
    <property type="entry name" value="AMP-binding_CS"/>
</dbReference>
<dbReference type="InterPro" id="IPR000873">
    <property type="entry name" value="AMP-dep_synth/lig_dom"/>
</dbReference>
<dbReference type="InterPro" id="IPR025110">
    <property type="entry name" value="AMP-bd_C"/>
</dbReference>
<dbReference type="NCBIfam" id="TIGR01733">
    <property type="entry name" value="AA-adenyl-dom"/>
    <property type="match status" value="1"/>
</dbReference>
<dbReference type="Pfam" id="PF13193">
    <property type="entry name" value="AMP-binding_C"/>
    <property type="match status" value="1"/>
</dbReference>
<dbReference type="InterPro" id="IPR057737">
    <property type="entry name" value="Condensation_MtbB-like"/>
</dbReference>
<keyword evidence="9" id="KW-1185">Reference proteome</keyword>
<evidence type="ECO:0000256" key="5">
    <source>
        <dbReference type="ARBA" id="ARBA00022598"/>
    </source>
</evidence>
<dbReference type="CDD" id="cd19535">
    <property type="entry name" value="Cyc_NRPS"/>
    <property type="match status" value="1"/>
</dbReference>
<dbReference type="PROSITE" id="PS50075">
    <property type="entry name" value="CARRIER"/>
    <property type="match status" value="1"/>
</dbReference>
<dbReference type="Pfam" id="PF00501">
    <property type="entry name" value="AMP-binding"/>
    <property type="match status" value="1"/>
</dbReference>
<dbReference type="InterPro" id="IPR010071">
    <property type="entry name" value="AA_adenyl_dom"/>
</dbReference>
<name>A0ABS6EW65_9FIRM</name>
<comment type="caution">
    <text evidence="8">The sequence shown here is derived from an EMBL/GenBank/DDBJ whole genome shotgun (WGS) entry which is preliminary data.</text>
</comment>
<keyword evidence="4" id="KW-0597">Phosphoprotein</keyword>
<organism evidence="8 9">
    <name type="scientific">Butyricicoccus intestinisimiae</name>
    <dbReference type="NCBI Taxonomy" id="2841509"/>
    <lineage>
        <taxon>Bacteria</taxon>
        <taxon>Bacillati</taxon>
        <taxon>Bacillota</taxon>
        <taxon>Clostridia</taxon>
        <taxon>Eubacteriales</taxon>
        <taxon>Butyricicoccaceae</taxon>
        <taxon>Butyricicoccus</taxon>
    </lineage>
</organism>
<gene>
    <name evidence="8" type="ORF">KQI75_12505</name>
</gene>
<reference evidence="8 9" key="1">
    <citation type="submission" date="2021-06" db="EMBL/GenBank/DDBJ databases">
        <authorList>
            <person name="Sun Q."/>
            <person name="Li D."/>
        </authorList>
    </citation>
    <scope>NUCLEOTIDE SEQUENCE [LARGE SCALE GENOMIC DNA]</scope>
    <source>
        <strain evidence="8 9">MSJd-7</strain>
    </source>
</reference>
<comment type="pathway">
    <text evidence="2">Siderophore biosynthesis.</text>
</comment>
<feature type="domain" description="Carrier" evidence="7">
    <location>
        <begin position="1176"/>
        <end position="1251"/>
    </location>
</feature>
<dbReference type="PANTHER" id="PTHR45527">
    <property type="entry name" value="NONRIBOSOMAL PEPTIDE SYNTHETASE"/>
    <property type="match status" value="1"/>
</dbReference>
<keyword evidence="3" id="KW-0596">Phosphopantetheine</keyword>
<evidence type="ECO:0000256" key="3">
    <source>
        <dbReference type="ARBA" id="ARBA00022450"/>
    </source>
</evidence>
<keyword evidence="6" id="KW-0045">Antibiotic biosynthesis</keyword>
<evidence type="ECO:0000313" key="8">
    <source>
        <dbReference type="EMBL" id="MBU5491422.1"/>
    </source>
</evidence>
<proteinExistence type="predicted"/>
<evidence type="ECO:0000313" key="9">
    <source>
        <dbReference type="Proteomes" id="UP000783588"/>
    </source>
</evidence>
<comment type="cofactor">
    <cofactor evidence="1">
        <name>pantetheine 4'-phosphate</name>
        <dbReference type="ChEBI" id="CHEBI:47942"/>
    </cofactor>
</comment>
<dbReference type="PANTHER" id="PTHR45527:SF10">
    <property type="entry name" value="PYOCHELIN SYNTHASE PCHF"/>
    <property type="match status" value="1"/>
</dbReference>
<keyword evidence="5" id="KW-0436">Ligase</keyword>
<dbReference type="Pfam" id="PF00668">
    <property type="entry name" value="Condensation"/>
    <property type="match status" value="1"/>
</dbReference>
<dbReference type="Pfam" id="PF00550">
    <property type="entry name" value="PP-binding"/>
    <property type="match status" value="1"/>
</dbReference>
<dbReference type="Pfam" id="PF00975">
    <property type="entry name" value="Thioesterase"/>
    <property type="match status" value="1"/>
</dbReference>
<protein>
    <submittedName>
        <fullName evidence="8">Amino acid adenylation domain-containing protein</fullName>
    </submittedName>
</protein>
<evidence type="ECO:0000256" key="4">
    <source>
        <dbReference type="ARBA" id="ARBA00022553"/>
    </source>
</evidence>
<dbReference type="PROSITE" id="PS00012">
    <property type="entry name" value="PHOSPHOPANTETHEINE"/>
    <property type="match status" value="1"/>
</dbReference>
<evidence type="ECO:0000256" key="2">
    <source>
        <dbReference type="ARBA" id="ARBA00004924"/>
    </source>
</evidence>
<dbReference type="Proteomes" id="UP000783588">
    <property type="component" value="Unassembled WGS sequence"/>
</dbReference>